<accession>A0A8W8L233</accession>
<dbReference type="AlphaFoldDB" id="A0A8W8L233"/>
<evidence type="ECO:0000256" key="2">
    <source>
        <dbReference type="SAM" id="MobiDB-lite"/>
    </source>
</evidence>
<keyword evidence="1" id="KW-0175">Coiled coil</keyword>
<feature type="compositionally biased region" description="Basic residues" evidence="2">
    <location>
        <begin position="149"/>
        <end position="159"/>
    </location>
</feature>
<evidence type="ECO:0000259" key="3">
    <source>
        <dbReference type="Pfam" id="PF16026"/>
    </source>
</evidence>
<feature type="region of interest" description="Disordered" evidence="2">
    <location>
        <begin position="135"/>
        <end position="168"/>
    </location>
</feature>
<feature type="domain" description="Mitochondria-eating protein C-terminal" evidence="3">
    <location>
        <begin position="397"/>
        <end position="587"/>
    </location>
</feature>
<reference evidence="4" key="1">
    <citation type="submission" date="2022-08" db="UniProtKB">
        <authorList>
            <consortium name="EnsemblMetazoa"/>
        </authorList>
    </citation>
    <scope>IDENTIFICATION</scope>
    <source>
        <strain evidence="4">05x7-T-G4-1.051#20</strain>
    </source>
</reference>
<evidence type="ECO:0000313" key="4">
    <source>
        <dbReference type="EnsemblMetazoa" id="G25568.1:cds"/>
    </source>
</evidence>
<evidence type="ECO:0000256" key="1">
    <source>
        <dbReference type="SAM" id="Coils"/>
    </source>
</evidence>
<dbReference type="EnsemblMetazoa" id="G25568.1">
    <property type="protein sequence ID" value="G25568.1:cds"/>
    <property type="gene ID" value="G25568"/>
</dbReference>
<proteinExistence type="predicted"/>
<name>A0A8W8L233_MAGGI</name>
<dbReference type="Proteomes" id="UP000005408">
    <property type="component" value="Unassembled WGS sequence"/>
</dbReference>
<sequence>MHRQFKFDPSNDVDKRRKKLDLIYHYQQLKTCGSTDKSEIIMEKPGLFKRKKEVTSGTIKGISGGNFRKFDGSFRQDTSDAIKNPPDITSNTEVFDDPVITLESDMSTTRGDNAEDADDFVKYANDGTFVTLSVSSESFNSNNNNKPNKPPKKKVKDKQRHCEQSKVSESRSNTTWFVPVCSEKSETQAECVYICRMCKSKSEVSEVKKACVEADLKVHNSTGKEQDLLDPDSTDDISPNTLIQEMEVLIGSIQKCFKNVIGKQQSSKQVNNIHEKIKEAILQIYQIMDSKGIAHEQQPEYKDSEIEKKFKNQKEELTDITNQNDALMKTNQELSKLRIEREINIRQLQDEKESLLTQVAKLQDEKESLITRLSSIAGSRLKDGNPIIADLSDDNRPLKIAERFSEIYDNEWTDAFDNLITDKSEIESIHILLDILQSISKSCQELSKDQLQNLKHFGIPLDADDEDLSRDQDTYDRERKAKEMQMLCGPLSAELVQMKFLRNPDFSTKFSDYIITCETFITKCVKTCWMMNMQEVPMCLKFAYQPGDPFKRELYKEYTKCGGQCGYLVWPLLLLHVDGPVLQKGVMQPL</sequence>
<keyword evidence="5" id="KW-1185">Reference proteome</keyword>
<dbReference type="InterPro" id="IPR031981">
    <property type="entry name" value="MIEAP_C"/>
</dbReference>
<organism evidence="4 5">
    <name type="scientific">Magallana gigas</name>
    <name type="common">Pacific oyster</name>
    <name type="synonym">Crassostrea gigas</name>
    <dbReference type="NCBI Taxonomy" id="29159"/>
    <lineage>
        <taxon>Eukaryota</taxon>
        <taxon>Metazoa</taxon>
        <taxon>Spiralia</taxon>
        <taxon>Lophotrochozoa</taxon>
        <taxon>Mollusca</taxon>
        <taxon>Bivalvia</taxon>
        <taxon>Autobranchia</taxon>
        <taxon>Pteriomorphia</taxon>
        <taxon>Ostreida</taxon>
        <taxon>Ostreoidea</taxon>
        <taxon>Ostreidae</taxon>
        <taxon>Magallana</taxon>
    </lineage>
</organism>
<feature type="coiled-coil region" evidence="1">
    <location>
        <begin position="310"/>
        <end position="372"/>
    </location>
</feature>
<dbReference type="Pfam" id="PF16026">
    <property type="entry name" value="MIEAP"/>
    <property type="match status" value="1"/>
</dbReference>
<evidence type="ECO:0000313" key="5">
    <source>
        <dbReference type="Proteomes" id="UP000005408"/>
    </source>
</evidence>
<protein>
    <recommendedName>
        <fullName evidence="3">Mitochondria-eating protein C-terminal domain-containing protein</fullName>
    </recommendedName>
</protein>